<evidence type="ECO:0000313" key="3">
    <source>
        <dbReference type="Proteomes" id="UP001165042"/>
    </source>
</evidence>
<protein>
    <recommendedName>
        <fullName evidence="4">TIGR02677 family protein</fullName>
    </recommendedName>
</protein>
<gene>
    <name evidence="2" type="ORF">Aglo03_48680</name>
</gene>
<feature type="region of interest" description="Disordered" evidence="1">
    <location>
        <begin position="396"/>
        <end position="418"/>
    </location>
</feature>
<evidence type="ECO:0000256" key="1">
    <source>
        <dbReference type="SAM" id="MobiDB-lite"/>
    </source>
</evidence>
<name>A0A9W6VA83_9PSEU</name>
<dbReference type="InterPro" id="IPR013493">
    <property type="entry name" value="CHP02677"/>
</dbReference>
<sequence>MRIPGWDRPSTGWGRHGGVPGRGAVREPRRWWQEVEASDWTAFALPEDLVRERYTALLAALEELSTRGPMATLSDITTQARVVGYHDRLPESELRSALDQLAKWGFVEPFRDYAAPVRTLQGMIVRQESWALTRKGRGIVAAVRLAVVDARRALQLPSRLLDGVEGTIRDLLGHARSDPGLLPVDLDDVRTRVDELRRVTADFYAALAQMVQSDVTDDAVFGDNRDRVIEALRQFPREYGRALRRVESALDDLKVVGHHAVAEAAVAHAGLIDAADQQSWVEDRVRRLADLEAWFDPDGTVHRLIASATGAVHTLLVAIDRRYTARRRGSDLGHDFRLLARSLYQQPTDTEARRVYAAAFGDWPSWHAVPRVAEEDVAHGTLAATGRSRHQVEVTLREHERHGPPSGRPRKLPNTTREREAALAAAEAETQQRKRLTALLCTPGEVGLEHFAGLAADAAVVLVRAVEVALAQFDPDTGDGRAHVDGASLRVVVRIGVPGRVVRVRLADGVLTAPDIRVRVTPSGDAPSLGAEVGGGGVVA</sequence>
<dbReference type="Pfam" id="PF09660">
    <property type="entry name" value="DUF2397"/>
    <property type="match status" value="1"/>
</dbReference>
<organism evidence="2 3">
    <name type="scientific">Actinokineospora globicatena</name>
    <dbReference type="NCBI Taxonomy" id="103729"/>
    <lineage>
        <taxon>Bacteria</taxon>
        <taxon>Bacillati</taxon>
        <taxon>Actinomycetota</taxon>
        <taxon>Actinomycetes</taxon>
        <taxon>Pseudonocardiales</taxon>
        <taxon>Pseudonocardiaceae</taxon>
        <taxon>Actinokineospora</taxon>
    </lineage>
</organism>
<dbReference type="AlphaFoldDB" id="A0A9W6VA83"/>
<proteinExistence type="predicted"/>
<keyword evidence="3" id="KW-1185">Reference proteome</keyword>
<feature type="region of interest" description="Disordered" evidence="1">
    <location>
        <begin position="1"/>
        <end position="24"/>
    </location>
</feature>
<comment type="caution">
    <text evidence="2">The sequence shown here is derived from an EMBL/GenBank/DDBJ whole genome shotgun (WGS) entry which is preliminary data.</text>
</comment>
<reference evidence="2" key="1">
    <citation type="submission" date="2023-02" db="EMBL/GenBank/DDBJ databases">
        <title>Actinokineospora globicatena NBRC 15670.</title>
        <authorList>
            <person name="Ichikawa N."/>
            <person name="Sato H."/>
            <person name="Tonouchi N."/>
        </authorList>
    </citation>
    <scope>NUCLEOTIDE SEQUENCE</scope>
    <source>
        <strain evidence="2">NBRC 15670</strain>
    </source>
</reference>
<accession>A0A9W6VA83</accession>
<evidence type="ECO:0000313" key="2">
    <source>
        <dbReference type="EMBL" id="GLW94052.1"/>
    </source>
</evidence>
<dbReference type="Proteomes" id="UP001165042">
    <property type="component" value="Unassembled WGS sequence"/>
</dbReference>
<dbReference type="EMBL" id="BSSD01000008">
    <property type="protein sequence ID" value="GLW94052.1"/>
    <property type="molecule type" value="Genomic_DNA"/>
</dbReference>
<evidence type="ECO:0008006" key="4">
    <source>
        <dbReference type="Google" id="ProtNLM"/>
    </source>
</evidence>